<keyword evidence="4" id="KW-0963">Cytoplasm</keyword>
<evidence type="ECO:0000256" key="2">
    <source>
        <dbReference type="ARBA" id="ARBA00004496"/>
    </source>
</evidence>
<evidence type="ECO:0000256" key="1">
    <source>
        <dbReference type="ARBA" id="ARBA00000971"/>
    </source>
</evidence>
<name>A0ABN7K4X1_9BACT</name>
<dbReference type="Gene3D" id="3.10.50.40">
    <property type="match status" value="1"/>
</dbReference>
<dbReference type="PANTHER" id="PTHR47861:SF3">
    <property type="entry name" value="FKBP-TYPE PEPTIDYL-PROLYL CIS-TRANS ISOMERASE SLYD"/>
    <property type="match status" value="1"/>
</dbReference>
<evidence type="ECO:0000313" key="13">
    <source>
        <dbReference type="Proteomes" id="UP000789803"/>
    </source>
</evidence>
<dbReference type="Proteomes" id="UP000789803">
    <property type="component" value="Unassembled WGS sequence"/>
</dbReference>
<dbReference type="InterPro" id="IPR001179">
    <property type="entry name" value="PPIase_FKBP_dom"/>
</dbReference>
<dbReference type="EMBL" id="CAJHOF010000003">
    <property type="protein sequence ID" value="CAD7287586.1"/>
    <property type="molecule type" value="Genomic_DNA"/>
</dbReference>
<organism evidence="12 13">
    <name type="scientific">Campylobacter majalis</name>
    <dbReference type="NCBI Taxonomy" id="2790656"/>
    <lineage>
        <taxon>Bacteria</taxon>
        <taxon>Pseudomonadati</taxon>
        <taxon>Campylobacterota</taxon>
        <taxon>Epsilonproteobacteria</taxon>
        <taxon>Campylobacterales</taxon>
        <taxon>Campylobacteraceae</taxon>
        <taxon>Campylobacter</taxon>
    </lineage>
</organism>
<comment type="caution">
    <text evidence="12">The sequence shown here is derived from an EMBL/GenBank/DDBJ whole genome shotgun (WGS) entry which is preliminary data.</text>
</comment>
<reference evidence="12 13" key="1">
    <citation type="submission" date="2020-11" db="EMBL/GenBank/DDBJ databases">
        <authorList>
            <person name="Peeters C."/>
        </authorList>
    </citation>
    <scope>NUCLEOTIDE SEQUENCE [LARGE SCALE GENOMIC DNA]</scope>
    <source>
        <strain evidence="12 13">LMG 7974</strain>
    </source>
</reference>
<comment type="function">
    <text evidence="8">Also involved in hydrogenase metallocenter assembly, probably by participating in the nickel insertion step. This function in hydrogenase biosynthesis requires chaperone activity and the presence of the metal-binding domain, but not PPIase activity.</text>
</comment>
<evidence type="ECO:0000256" key="10">
    <source>
        <dbReference type="RuleBase" id="RU003915"/>
    </source>
</evidence>
<evidence type="ECO:0000256" key="3">
    <source>
        <dbReference type="ARBA" id="ARBA00006577"/>
    </source>
</evidence>
<dbReference type="Gene3D" id="2.40.10.330">
    <property type="match status" value="1"/>
</dbReference>
<protein>
    <recommendedName>
        <fullName evidence="10">Peptidyl-prolyl cis-trans isomerase</fullName>
        <ecNumber evidence="10">5.2.1.8</ecNumber>
    </recommendedName>
</protein>
<evidence type="ECO:0000256" key="6">
    <source>
        <dbReference type="ARBA" id="ARBA00023186"/>
    </source>
</evidence>
<dbReference type="InterPro" id="IPR046357">
    <property type="entry name" value="PPIase_dom_sf"/>
</dbReference>
<gene>
    <name evidence="12" type="ORF">LMG7974_00465</name>
</gene>
<accession>A0ABN7K4X1</accession>
<evidence type="ECO:0000256" key="8">
    <source>
        <dbReference type="ARBA" id="ARBA00037071"/>
    </source>
</evidence>
<comment type="subcellular location">
    <subcellularLocation>
        <location evidence="2">Cytoplasm</location>
    </subcellularLocation>
</comment>
<dbReference type="InterPro" id="IPR048261">
    <property type="entry name" value="SlpA/SlyD-like_ins_sf"/>
</dbReference>
<dbReference type="SUPFAM" id="SSF54534">
    <property type="entry name" value="FKBP-like"/>
    <property type="match status" value="1"/>
</dbReference>
<dbReference type="PROSITE" id="PS50059">
    <property type="entry name" value="FKBP_PPIASE"/>
    <property type="match status" value="1"/>
</dbReference>
<evidence type="ECO:0000256" key="4">
    <source>
        <dbReference type="ARBA" id="ARBA00022490"/>
    </source>
</evidence>
<proteinExistence type="inferred from homology"/>
<evidence type="ECO:0000313" key="12">
    <source>
        <dbReference type="EMBL" id="CAD7287586.1"/>
    </source>
</evidence>
<keyword evidence="7 9" id="KW-0413">Isomerase</keyword>
<evidence type="ECO:0000256" key="9">
    <source>
        <dbReference type="PROSITE-ProRule" id="PRU00277"/>
    </source>
</evidence>
<comment type="catalytic activity">
    <reaction evidence="1 9 10">
        <text>[protein]-peptidylproline (omega=180) = [protein]-peptidylproline (omega=0)</text>
        <dbReference type="Rhea" id="RHEA:16237"/>
        <dbReference type="Rhea" id="RHEA-COMP:10747"/>
        <dbReference type="Rhea" id="RHEA-COMP:10748"/>
        <dbReference type="ChEBI" id="CHEBI:83833"/>
        <dbReference type="ChEBI" id="CHEBI:83834"/>
        <dbReference type="EC" id="5.2.1.8"/>
    </reaction>
</comment>
<dbReference type="PANTHER" id="PTHR47861">
    <property type="entry name" value="FKBP-TYPE PEPTIDYL-PROLYL CIS-TRANS ISOMERASE SLYD"/>
    <property type="match status" value="1"/>
</dbReference>
<comment type="similarity">
    <text evidence="3 10">Belongs to the FKBP-type PPIase family.</text>
</comment>
<dbReference type="Pfam" id="PF00254">
    <property type="entry name" value="FKBP_C"/>
    <property type="match status" value="1"/>
</dbReference>
<feature type="domain" description="PPIase FKBP-type" evidence="11">
    <location>
        <begin position="3"/>
        <end position="78"/>
    </location>
</feature>
<evidence type="ECO:0000256" key="5">
    <source>
        <dbReference type="ARBA" id="ARBA00023110"/>
    </source>
</evidence>
<keyword evidence="5 9" id="KW-0697">Rotamase</keyword>
<evidence type="ECO:0000259" key="11">
    <source>
        <dbReference type="PROSITE" id="PS50059"/>
    </source>
</evidence>
<evidence type="ECO:0000256" key="7">
    <source>
        <dbReference type="ARBA" id="ARBA00023235"/>
    </source>
</evidence>
<dbReference type="EC" id="5.2.1.8" evidence="10"/>
<sequence>MSNKVITMFYELKDAKSGEILESNMTNGGISFITGHGHIIPKLEEELLKLKAGDRTSITIPAAEACGEYDNQAVQSLPKEQFAGIELREGMELFGQGEDGGSVRVTVKAIGESEVMIDFNHPYAGKDLGFSVEILEIREPSEDEMATGMVGGAHSCGCGGHDHGSGGCCGGHGHHHGDGGCGCGGHGHSHDDEDECCGGAHHENGGGCCGKHH</sequence>
<dbReference type="RefSeq" id="WP_268250040.1">
    <property type="nucleotide sequence ID" value="NZ_CAJHOF010000003.1"/>
</dbReference>
<keyword evidence="13" id="KW-1185">Reference proteome</keyword>
<keyword evidence="6" id="KW-0143">Chaperone</keyword>